<reference evidence="2" key="1">
    <citation type="journal article" date="2019" name="Int. J. Syst. Evol. Microbiol.">
        <title>The Global Catalogue of Microorganisms (GCM) 10K type strain sequencing project: providing services to taxonomists for standard genome sequencing and annotation.</title>
        <authorList>
            <consortium name="The Broad Institute Genomics Platform"/>
            <consortium name="The Broad Institute Genome Sequencing Center for Infectious Disease"/>
            <person name="Wu L."/>
            <person name="Ma J."/>
        </authorList>
    </citation>
    <scope>NUCLEOTIDE SEQUENCE [LARGE SCALE GENOMIC DNA]</scope>
    <source>
        <strain evidence="2">JCM 17250</strain>
    </source>
</reference>
<evidence type="ECO:0000313" key="1">
    <source>
        <dbReference type="EMBL" id="GAA4061140.1"/>
    </source>
</evidence>
<gene>
    <name evidence="1" type="ORF">GCM10022410_05240</name>
</gene>
<sequence>MADVTQAIYNEIKKDLPLIEEGLKRKNGSQKLWRKLRSKYAVLIPELEGKVKVSGKISAGGSEFDYRPELEQLKEVILAYLIINPINKQSNDNIANKSEVLLHDDIRYSKDEVLLKKIEESKIYIRASDSDKKQIALEKIWDCFERLKTLYGDKKKQSLNELLNNVSHNSNELYSRLNQEFNELTKIGNEFQIRHFETNTKQIPSDHFREYLYFRVLSLISYCLNEINE</sequence>
<organism evidence="1 2">
    <name type="scientific">Amphibacillus indicireducens</name>
    <dbReference type="NCBI Taxonomy" id="1076330"/>
    <lineage>
        <taxon>Bacteria</taxon>
        <taxon>Bacillati</taxon>
        <taxon>Bacillota</taxon>
        <taxon>Bacilli</taxon>
        <taxon>Bacillales</taxon>
        <taxon>Bacillaceae</taxon>
        <taxon>Amphibacillus</taxon>
    </lineage>
</organism>
<keyword evidence="2" id="KW-1185">Reference proteome</keyword>
<dbReference type="Proteomes" id="UP001501734">
    <property type="component" value="Unassembled WGS sequence"/>
</dbReference>
<evidence type="ECO:0000313" key="2">
    <source>
        <dbReference type="Proteomes" id="UP001501734"/>
    </source>
</evidence>
<accession>A0ABP7V7B9</accession>
<protein>
    <submittedName>
        <fullName evidence="1">Uncharacterized protein</fullName>
    </submittedName>
</protein>
<proteinExistence type="predicted"/>
<comment type="caution">
    <text evidence="1">The sequence shown here is derived from an EMBL/GenBank/DDBJ whole genome shotgun (WGS) entry which is preliminary data.</text>
</comment>
<name>A0ABP7V7B9_9BACI</name>
<dbReference type="EMBL" id="BAABDL010000024">
    <property type="protein sequence ID" value="GAA4061140.1"/>
    <property type="molecule type" value="Genomic_DNA"/>
</dbReference>